<comment type="subcellular location">
    <subcellularLocation>
        <location evidence="2">Cell inner membrane</location>
        <topology evidence="2">Multi-pass membrane protein</topology>
    </subcellularLocation>
</comment>
<evidence type="ECO:0000256" key="12">
    <source>
        <dbReference type="ARBA" id="ARBA00023136"/>
    </source>
</evidence>
<keyword evidence="12" id="KW-0472">Membrane</keyword>
<dbReference type="Gene3D" id="1.10.287.130">
    <property type="match status" value="1"/>
</dbReference>
<dbReference type="SMART" id="SM00388">
    <property type="entry name" value="HisKA"/>
    <property type="match status" value="1"/>
</dbReference>
<evidence type="ECO:0000256" key="9">
    <source>
        <dbReference type="ARBA" id="ARBA00022777"/>
    </source>
</evidence>
<name>A0ABQ5UT84_9HYPH</name>
<dbReference type="PANTHER" id="PTHR44936">
    <property type="entry name" value="SENSOR PROTEIN CREC"/>
    <property type="match status" value="1"/>
</dbReference>
<dbReference type="InterPro" id="IPR036097">
    <property type="entry name" value="HisK_dim/P_sf"/>
</dbReference>
<comment type="caution">
    <text evidence="14">The sequence shown here is derived from an EMBL/GenBank/DDBJ whole genome shotgun (WGS) entry which is preliminary data.</text>
</comment>
<comment type="catalytic activity">
    <reaction evidence="1">
        <text>ATP + protein L-histidine = ADP + protein N-phospho-L-histidine.</text>
        <dbReference type="EC" id="2.7.13.3"/>
    </reaction>
</comment>
<dbReference type="Proteomes" id="UP001161405">
    <property type="component" value="Unassembled WGS sequence"/>
</dbReference>
<evidence type="ECO:0000256" key="10">
    <source>
        <dbReference type="ARBA" id="ARBA00022989"/>
    </source>
</evidence>
<keyword evidence="6" id="KW-0597">Phosphoprotein</keyword>
<evidence type="ECO:0000259" key="13">
    <source>
        <dbReference type="PROSITE" id="PS50109"/>
    </source>
</evidence>
<dbReference type="InterPro" id="IPR005467">
    <property type="entry name" value="His_kinase_dom"/>
</dbReference>
<evidence type="ECO:0000256" key="7">
    <source>
        <dbReference type="ARBA" id="ARBA00022679"/>
    </source>
</evidence>
<dbReference type="InterPro" id="IPR003661">
    <property type="entry name" value="HisK_dim/P_dom"/>
</dbReference>
<dbReference type="InterPro" id="IPR050980">
    <property type="entry name" value="2C_sensor_his_kinase"/>
</dbReference>
<feature type="domain" description="Histidine kinase" evidence="13">
    <location>
        <begin position="56"/>
        <end position="278"/>
    </location>
</feature>
<dbReference type="SUPFAM" id="SSF47384">
    <property type="entry name" value="Homodimeric domain of signal transducing histidine kinase"/>
    <property type="match status" value="1"/>
</dbReference>
<keyword evidence="5" id="KW-0997">Cell inner membrane</keyword>
<dbReference type="PANTHER" id="PTHR44936:SF5">
    <property type="entry name" value="SENSOR HISTIDINE KINASE ENVZ"/>
    <property type="match status" value="1"/>
</dbReference>
<sequence>MLENLASDIRKAATSGSIEEIPERGANEVKNLTSAVNAFFASERQRLEQRALLLSGISHDLGTPATRLKLRTALIDDQILREKLDRDIDQMTDMIDGVLSYTRHEMDTEAPRKISMRSLVEAIVDDYQDLGKPVTLEAPDKINLDRLGNVFSQTSENTQILIRDHQRVLCKCRPNAIRRALTNLIENALKYGEEAQVALHATADHFTIVVSDRGSHTSFEQPEKLLEPFVRGENAKLLKGAGLGLTITNSVVKNHGGTLSFSQGQNGLEVVMDLPRWI</sequence>
<keyword evidence="9 14" id="KW-0418">Kinase</keyword>
<accession>A0ABQ5UT84</accession>
<dbReference type="InterPro" id="IPR036890">
    <property type="entry name" value="HATPase_C_sf"/>
</dbReference>
<dbReference type="CDD" id="cd00075">
    <property type="entry name" value="HATPase"/>
    <property type="match status" value="1"/>
</dbReference>
<dbReference type="SMART" id="SM00387">
    <property type="entry name" value="HATPase_c"/>
    <property type="match status" value="1"/>
</dbReference>
<dbReference type="Pfam" id="PF02518">
    <property type="entry name" value="HATPase_c"/>
    <property type="match status" value="1"/>
</dbReference>
<keyword evidence="10" id="KW-1133">Transmembrane helix</keyword>
<reference evidence="14" key="2">
    <citation type="submission" date="2023-01" db="EMBL/GenBank/DDBJ databases">
        <title>Draft genome sequence of Maritalea porphyrae strain NBRC 107169.</title>
        <authorList>
            <person name="Sun Q."/>
            <person name="Mori K."/>
        </authorList>
    </citation>
    <scope>NUCLEOTIDE SEQUENCE</scope>
    <source>
        <strain evidence="14">NBRC 107169</strain>
    </source>
</reference>
<protein>
    <recommendedName>
        <fullName evidence="3">histidine kinase</fullName>
        <ecNumber evidence="3">2.7.13.3</ecNumber>
    </recommendedName>
</protein>
<dbReference type="CDD" id="cd00082">
    <property type="entry name" value="HisKA"/>
    <property type="match status" value="1"/>
</dbReference>
<dbReference type="EMBL" id="BSNI01000002">
    <property type="protein sequence ID" value="GLQ17882.1"/>
    <property type="molecule type" value="Genomic_DNA"/>
</dbReference>
<evidence type="ECO:0000256" key="5">
    <source>
        <dbReference type="ARBA" id="ARBA00022519"/>
    </source>
</evidence>
<keyword evidence="7" id="KW-0808">Transferase</keyword>
<keyword evidence="8" id="KW-0812">Transmembrane</keyword>
<keyword evidence="15" id="KW-1185">Reference proteome</keyword>
<proteinExistence type="predicted"/>
<evidence type="ECO:0000256" key="2">
    <source>
        <dbReference type="ARBA" id="ARBA00004429"/>
    </source>
</evidence>
<dbReference type="GO" id="GO:0016301">
    <property type="term" value="F:kinase activity"/>
    <property type="evidence" value="ECO:0007669"/>
    <property type="project" value="UniProtKB-KW"/>
</dbReference>
<dbReference type="PROSITE" id="PS50109">
    <property type="entry name" value="HIS_KIN"/>
    <property type="match status" value="1"/>
</dbReference>
<evidence type="ECO:0000256" key="11">
    <source>
        <dbReference type="ARBA" id="ARBA00023012"/>
    </source>
</evidence>
<gene>
    <name evidence="14" type="ORF">GCM10007879_21310</name>
</gene>
<evidence type="ECO:0000313" key="15">
    <source>
        <dbReference type="Proteomes" id="UP001161405"/>
    </source>
</evidence>
<reference evidence="14" key="1">
    <citation type="journal article" date="2014" name="Int. J. Syst. Evol. Microbiol.">
        <title>Complete genome of a new Firmicutes species belonging to the dominant human colonic microbiota ('Ruminococcus bicirculans') reveals two chromosomes and a selective capacity to utilize plant glucans.</title>
        <authorList>
            <consortium name="NISC Comparative Sequencing Program"/>
            <person name="Wegmann U."/>
            <person name="Louis P."/>
            <person name="Goesmann A."/>
            <person name="Henrissat B."/>
            <person name="Duncan S.H."/>
            <person name="Flint H.J."/>
        </authorList>
    </citation>
    <scope>NUCLEOTIDE SEQUENCE</scope>
    <source>
        <strain evidence="14">NBRC 107169</strain>
    </source>
</reference>
<dbReference type="SUPFAM" id="SSF55874">
    <property type="entry name" value="ATPase domain of HSP90 chaperone/DNA topoisomerase II/histidine kinase"/>
    <property type="match status" value="1"/>
</dbReference>
<keyword evidence="11" id="KW-0902">Two-component regulatory system</keyword>
<organism evidence="14 15">
    <name type="scientific">Maritalea porphyrae</name>
    <dbReference type="NCBI Taxonomy" id="880732"/>
    <lineage>
        <taxon>Bacteria</taxon>
        <taxon>Pseudomonadati</taxon>
        <taxon>Pseudomonadota</taxon>
        <taxon>Alphaproteobacteria</taxon>
        <taxon>Hyphomicrobiales</taxon>
        <taxon>Devosiaceae</taxon>
        <taxon>Maritalea</taxon>
    </lineage>
</organism>
<evidence type="ECO:0000256" key="8">
    <source>
        <dbReference type="ARBA" id="ARBA00022692"/>
    </source>
</evidence>
<evidence type="ECO:0000313" key="14">
    <source>
        <dbReference type="EMBL" id="GLQ17882.1"/>
    </source>
</evidence>
<dbReference type="InterPro" id="IPR004358">
    <property type="entry name" value="Sig_transdc_His_kin-like_C"/>
</dbReference>
<dbReference type="InterPro" id="IPR003594">
    <property type="entry name" value="HATPase_dom"/>
</dbReference>
<dbReference type="PRINTS" id="PR00344">
    <property type="entry name" value="BCTRLSENSOR"/>
</dbReference>
<evidence type="ECO:0000256" key="4">
    <source>
        <dbReference type="ARBA" id="ARBA00022475"/>
    </source>
</evidence>
<dbReference type="Gene3D" id="3.30.565.10">
    <property type="entry name" value="Histidine kinase-like ATPase, C-terminal domain"/>
    <property type="match status" value="1"/>
</dbReference>
<keyword evidence="4" id="KW-1003">Cell membrane</keyword>
<dbReference type="EC" id="2.7.13.3" evidence="3"/>
<evidence type="ECO:0000256" key="1">
    <source>
        <dbReference type="ARBA" id="ARBA00000085"/>
    </source>
</evidence>
<evidence type="ECO:0000256" key="6">
    <source>
        <dbReference type="ARBA" id="ARBA00022553"/>
    </source>
</evidence>
<evidence type="ECO:0000256" key="3">
    <source>
        <dbReference type="ARBA" id="ARBA00012438"/>
    </source>
</evidence>